<dbReference type="Proteomes" id="UP000075243">
    <property type="component" value="Unassembled WGS sequence"/>
</dbReference>
<gene>
    <name evidence="3" type="ORF">KK1_033908</name>
</gene>
<dbReference type="InterPro" id="IPR057670">
    <property type="entry name" value="SH3_retrovirus"/>
</dbReference>
<dbReference type="AlphaFoldDB" id="A0A151RPV2"/>
<evidence type="ECO:0000313" key="3">
    <source>
        <dbReference type="EMBL" id="KYP44561.1"/>
    </source>
</evidence>
<feature type="domain" description="Retroviral polymerase SH3-like" evidence="2">
    <location>
        <begin position="94"/>
        <end position="131"/>
    </location>
</feature>
<evidence type="ECO:0000313" key="4">
    <source>
        <dbReference type="Proteomes" id="UP000075243"/>
    </source>
</evidence>
<keyword evidence="4" id="KW-1185">Reference proteome</keyword>
<protein>
    <submittedName>
        <fullName evidence="3">Retrovirus-related Pol polyprotein from transposon TNT 1-94</fullName>
    </submittedName>
</protein>
<evidence type="ECO:0000259" key="2">
    <source>
        <dbReference type="Pfam" id="PF25597"/>
    </source>
</evidence>
<feature type="non-terminal residue" evidence="3">
    <location>
        <position position="1"/>
    </location>
</feature>
<evidence type="ECO:0000259" key="1">
    <source>
        <dbReference type="Pfam" id="PF22936"/>
    </source>
</evidence>
<reference evidence="3" key="1">
    <citation type="journal article" date="2012" name="Nat. Biotechnol.">
        <title>Draft genome sequence of pigeonpea (Cajanus cajan), an orphan legume crop of resource-poor farmers.</title>
        <authorList>
            <person name="Varshney R.K."/>
            <person name="Chen W."/>
            <person name="Li Y."/>
            <person name="Bharti A.K."/>
            <person name="Saxena R.K."/>
            <person name="Schlueter J.A."/>
            <person name="Donoghue M.T."/>
            <person name="Azam S."/>
            <person name="Fan G."/>
            <person name="Whaley A.M."/>
            <person name="Farmer A.D."/>
            <person name="Sheridan J."/>
            <person name="Iwata A."/>
            <person name="Tuteja R."/>
            <person name="Penmetsa R.V."/>
            <person name="Wu W."/>
            <person name="Upadhyaya H.D."/>
            <person name="Yang S.P."/>
            <person name="Shah T."/>
            <person name="Saxena K.B."/>
            <person name="Michael T."/>
            <person name="McCombie W.R."/>
            <person name="Yang B."/>
            <person name="Zhang G."/>
            <person name="Yang H."/>
            <person name="Wang J."/>
            <person name="Spillane C."/>
            <person name="Cook D.R."/>
            <person name="May G.D."/>
            <person name="Xu X."/>
            <person name="Jackson S.A."/>
        </authorList>
    </citation>
    <scope>NUCLEOTIDE SEQUENCE [LARGE SCALE GENOMIC DNA]</scope>
</reference>
<proteinExistence type="predicted"/>
<dbReference type="InterPro" id="IPR054722">
    <property type="entry name" value="PolX-like_BBD"/>
</dbReference>
<name>A0A151RPV2_CAJCA</name>
<dbReference type="Pfam" id="PF22936">
    <property type="entry name" value="Pol_BBD"/>
    <property type="match status" value="1"/>
</dbReference>
<sequence>RHFFSSYTNGDFGHVRMGNDNISKIVGNRDVCLETNTSCRLALKDVRHVPDMCLNLISTGLLDEEGYTSVFRDRKWKLTKCSLVIARGNKSRTLYFIFLGYGNEEFGYQLWDPIDKKIIRSRVVVFFKDQNIEDI</sequence>
<dbReference type="Pfam" id="PF25597">
    <property type="entry name" value="SH3_retrovirus"/>
    <property type="match status" value="1"/>
</dbReference>
<dbReference type="EMBL" id="KQ483621">
    <property type="protein sequence ID" value="KYP44561.1"/>
    <property type="molecule type" value="Genomic_DNA"/>
</dbReference>
<organism evidence="3 4">
    <name type="scientific">Cajanus cajan</name>
    <name type="common">Pigeon pea</name>
    <name type="synonym">Cajanus indicus</name>
    <dbReference type="NCBI Taxonomy" id="3821"/>
    <lineage>
        <taxon>Eukaryota</taxon>
        <taxon>Viridiplantae</taxon>
        <taxon>Streptophyta</taxon>
        <taxon>Embryophyta</taxon>
        <taxon>Tracheophyta</taxon>
        <taxon>Spermatophyta</taxon>
        <taxon>Magnoliopsida</taxon>
        <taxon>eudicotyledons</taxon>
        <taxon>Gunneridae</taxon>
        <taxon>Pentapetalae</taxon>
        <taxon>rosids</taxon>
        <taxon>fabids</taxon>
        <taxon>Fabales</taxon>
        <taxon>Fabaceae</taxon>
        <taxon>Papilionoideae</taxon>
        <taxon>50 kb inversion clade</taxon>
        <taxon>NPAAA clade</taxon>
        <taxon>indigoferoid/millettioid clade</taxon>
        <taxon>Phaseoleae</taxon>
        <taxon>Cajanus</taxon>
    </lineage>
</organism>
<accession>A0A151RPV2</accession>
<feature type="domain" description="Retrovirus-related Pol polyprotein from transposon TNT 1-94-like beta-barrel" evidence="1">
    <location>
        <begin position="1"/>
        <end position="67"/>
    </location>
</feature>
<dbReference type="Gramene" id="C.cajan_32349.t">
    <property type="protein sequence ID" value="C.cajan_32349.t"/>
    <property type="gene ID" value="C.cajan_32349"/>
</dbReference>